<feature type="region of interest" description="Disordered" evidence="1">
    <location>
        <begin position="91"/>
        <end position="137"/>
    </location>
</feature>
<proteinExistence type="predicted"/>
<evidence type="ECO:0000313" key="2">
    <source>
        <dbReference type="Proteomes" id="UP000694888"/>
    </source>
</evidence>
<evidence type="ECO:0000313" key="3">
    <source>
        <dbReference type="RefSeq" id="XP_012937910.1"/>
    </source>
</evidence>
<organism evidence="2 3">
    <name type="scientific">Aplysia californica</name>
    <name type="common">California sea hare</name>
    <dbReference type="NCBI Taxonomy" id="6500"/>
    <lineage>
        <taxon>Eukaryota</taxon>
        <taxon>Metazoa</taxon>
        <taxon>Spiralia</taxon>
        <taxon>Lophotrochozoa</taxon>
        <taxon>Mollusca</taxon>
        <taxon>Gastropoda</taxon>
        <taxon>Heterobranchia</taxon>
        <taxon>Euthyneura</taxon>
        <taxon>Tectipleura</taxon>
        <taxon>Aplysiida</taxon>
        <taxon>Aplysioidea</taxon>
        <taxon>Aplysiidae</taxon>
        <taxon>Aplysia</taxon>
    </lineage>
</organism>
<dbReference type="Proteomes" id="UP000694888">
    <property type="component" value="Unplaced"/>
</dbReference>
<dbReference type="GeneID" id="101845093"/>
<keyword evidence="2" id="KW-1185">Reference proteome</keyword>
<reference evidence="3" key="1">
    <citation type="submission" date="2025-08" db="UniProtKB">
        <authorList>
            <consortium name="RefSeq"/>
        </authorList>
    </citation>
    <scope>IDENTIFICATION</scope>
</reference>
<dbReference type="RefSeq" id="XP_012937910.1">
    <property type="nucleotide sequence ID" value="XM_013082456.2"/>
</dbReference>
<evidence type="ECO:0000256" key="1">
    <source>
        <dbReference type="SAM" id="MobiDB-lite"/>
    </source>
</evidence>
<feature type="compositionally biased region" description="Polar residues" evidence="1">
    <location>
        <begin position="125"/>
        <end position="137"/>
    </location>
</feature>
<feature type="compositionally biased region" description="Basic residues" evidence="1">
    <location>
        <begin position="92"/>
        <end position="103"/>
    </location>
</feature>
<name>A0ABM0ZZT1_APLCA</name>
<gene>
    <name evidence="3" type="primary">LOC101845093</name>
</gene>
<protein>
    <submittedName>
        <fullName evidence="3">Uncharacterized protein LOC101845093</fullName>
    </submittedName>
</protein>
<sequence>MEMDENSLEQVLPLPDVGRAILLNQINIDRDKKRSMEDLTTRRSETYAIRELWRNLQSRRSRRSQGGDTNSARGYHVNDILDQRQVLSSRSCNHHTRARHRRPATSSQTIDNGDDPVSFPPLSYGRQSGSAPPSTAFRSKDALIPYHTAITMPPDKTKMRVGYNALNRKLICHLPHVNDAMHFPGYTTRDMREWENEVKKIVPSRPKIFLPAEVIPRPMSIIFPPDIEKTNDPACCFRHTSNKMAGKGKEYMINPEWSSEKHSPDSVRSRAHCVYTWNV</sequence>
<feature type="region of interest" description="Disordered" evidence="1">
    <location>
        <begin position="58"/>
        <end position="79"/>
    </location>
</feature>
<accession>A0ABM0ZZT1</accession>